<dbReference type="Pfam" id="PF01590">
    <property type="entry name" value="GAF"/>
    <property type="match status" value="2"/>
</dbReference>
<dbReference type="InterPro" id="IPR003018">
    <property type="entry name" value="GAF"/>
</dbReference>
<feature type="domain" description="GAF" evidence="1">
    <location>
        <begin position="1"/>
        <end position="143"/>
    </location>
</feature>
<name>A0A383CFK2_9ZZZZ</name>
<dbReference type="InterPro" id="IPR029016">
    <property type="entry name" value="GAF-like_dom_sf"/>
</dbReference>
<gene>
    <name evidence="2" type="ORF">METZ01_LOCUS483683</name>
</gene>
<dbReference type="EMBL" id="UINC01208339">
    <property type="protein sequence ID" value="SVE30829.1"/>
    <property type="molecule type" value="Genomic_DNA"/>
</dbReference>
<reference evidence="2" key="1">
    <citation type="submission" date="2018-05" db="EMBL/GenBank/DDBJ databases">
        <authorList>
            <person name="Lanie J.A."/>
            <person name="Ng W.-L."/>
            <person name="Kazmierczak K.M."/>
            <person name="Andrzejewski T.M."/>
            <person name="Davidsen T.M."/>
            <person name="Wayne K.J."/>
            <person name="Tettelin H."/>
            <person name="Glass J.I."/>
            <person name="Rusch D."/>
            <person name="Podicherti R."/>
            <person name="Tsui H.-C.T."/>
            <person name="Winkler M.E."/>
        </authorList>
    </citation>
    <scope>NUCLEOTIDE SEQUENCE</scope>
</reference>
<dbReference type="Gene3D" id="3.30.450.40">
    <property type="match status" value="2"/>
</dbReference>
<feature type="non-terminal residue" evidence="2">
    <location>
        <position position="1"/>
    </location>
</feature>
<protein>
    <recommendedName>
        <fullName evidence="1">GAF domain-containing protein</fullName>
    </recommendedName>
</protein>
<feature type="non-terminal residue" evidence="2">
    <location>
        <position position="240"/>
    </location>
</feature>
<dbReference type="PANTHER" id="PTHR43155:SF2">
    <property type="entry name" value="CYCLIC DI-GMP PHOSPHODIESTERASE PA4108"/>
    <property type="match status" value="1"/>
</dbReference>
<accession>A0A383CFK2</accession>
<dbReference type="SMART" id="SM00065">
    <property type="entry name" value="GAF"/>
    <property type="match status" value="1"/>
</dbReference>
<proteinExistence type="predicted"/>
<sequence length="240" mass="26571">VLNRLIEIVATELDCERSTLFLNDEQTGELYSRVALGDLEREIRVLNDSGVAGYVFTNDESVIIHDANADPRHDRSIDKETGYETKNILSVPVRTMAGQVIGVLQALNKNKGRFIKEDLTLLETLSSQASVTLAGTQQVERIRKKRAQEMEFLDTVATITAEVDLNKLLENVVGEITRMLDAERSTIFLNDPKTNELFSRVAGGDGIGEIRLPNHVGIAGTVFTSGETLNIPHAYADLRF</sequence>
<evidence type="ECO:0000313" key="2">
    <source>
        <dbReference type="EMBL" id="SVE30829.1"/>
    </source>
</evidence>
<dbReference type="PANTHER" id="PTHR43155">
    <property type="entry name" value="CYCLIC DI-GMP PHOSPHODIESTERASE PA4108-RELATED"/>
    <property type="match status" value="1"/>
</dbReference>
<dbReference type="AlphaFoldDB" id="A0A383CFK2"/>
<organism evidence="2">
    <name type="scientific">marine metagenome</name>
    <dbReference type="NCBI Taxonomy" id="408172"/>
    <lineage>
        <taxon>unclassified sequences</taxon>
        <taxon>metagenomes</taxon>
        <taxon>ecological metagenomes</taxon>
    </lineage>
</organism>
<dbReference type="SUPFAM" id="SSF55781">
    <property type="entry name" value="GAF domain-like"/>
    <property type="match status" value="2"/>
</dbReference>
<evidence type="ECO:0000259" key="1">
    <source>
        <dbReference type="SMART" id="SM00065"/>
    </source>
</evidence>